<feature type="region of interest" description="Disordered" evidence="3">
    <location>
        <begin position="239"/>
        <end position="258"/>
    </location>
</feature>
<accession>A0A550BST1</accession>
<dbReference type="EMBL" id="VDMD01000113">
    <property type="protein sequence ID" value="TRM55593.1"/>
    <property type="molecule type" value="Genomic_DNA"/>
</dbReference>
<feature type="region of interest" description="Disordered" evidence="3">
    <location>
        <begin position="802"/>
        <end position="829"/>
    </location>
</feature>
<organism evidence="5 6">
    <name type="scientific">Schizophyllum amplum</name>
    <dbReference type="NCBI Taxonomy" id="97359"/>
    <lineage>
        <taxon>Eukaryota</taxon>
        <taxon>Fungi</taxon>
        <taxon>Dikarya</taxon>
        <taxon>Basidiomycota</taxon>
        <taxon>Agaricomycotina</taxon>
        <taxon>Agaricomycetes</taxon>
        <taxon>Agaricomycetidae</taxon>
        <taxon>Agaricales</taxon>
        <taxon>Schizophyllaceae</taxon>
        <taxon>Schizophyllum</taxon>
    </lineage>
</organism>
<feature type="region of interest" description="Disordered" evidence="3">
    <location>
        <begin position="886"/>
        <end position="912"/>
    </location>
</feature>
<dbReference type="InterPro" id="IPR036875">
    <property type="entry name" value="Znf_CCHC_sf"/>
</dbReference>
<dbReference type="InterPro" id="IPR001878">
    <property type="entry name" value="Znf_CCHC"/>
</dbReference>
<dbReference type="STRING" id="97359.A0A550BST1"/>
<name>A0A550BST1_9AGAR</name>
<dbReference type="OrthoDB" id="3061185at2759"/>
<keyword evidence="6" id="KW-1185">Reference proteome</keyword>
<evidence type="ECO:0000313" key="6">
    <source>
        <dbReference type="Proteomes" id="UP000320762"/>
    </source>
</evidence>
<feature type="region of interest" description="Disordered" evidence="3">
    <location>
        <begin position="290"/>
        <end position="329"/>
    </location>
</feature>
<gene>
    <name evidence="5" type="ORF">BD626DRAFT_542194</name>
</gene>
<feature type="region of interest" description="Disordered" evidence="3">
    <location>
        <begin position="342"/>
        <end position="444"/>
    </location>
</feature>
<feature type="compositionally biased region" description="Polar residues" evidence="3">
    <location>
        <begin position="342"/>
        <end position="363"/>
    </location>
</feature>
<feature type="region of interest" description="Disordered" evidence="3">
    <location>
        <begin position="1"/>
        <end position="30"/>
    </location>
</feature>
<dbReference type="GO" id="GO:0006397">
    <property type="term" value="P:mRNA processing"/>
    <property type="evidence" value="ECO:0007669"/>
    <property type="project" value="UniProtKB-KW"/>
</dbReference>
<keyword evidence="2" id="KW-0863">Zinc-finger</keyword>
<feature type="compositionally biased region" description="Polar residues" evidence="3">
    <location>
        <begin position="372"/>
        <end position="383"/>
    </location>
</feature>
<keyword evidence="1" id="KW-0507">mRNA processing</keyword>
<protein>
    <recommendedName>
        <fullName evidence="4">CCHC-type domain-containing protein</fullName>
    </recommendedName>
</protein>
<feature type="compositionally biased region" description="Basic and acidic residues" evidence="3">
    <location>
        <begin position="244"/>
        <end position="258"/>
    </location>
</feature>
<feature type="domain" description="CCHC-type" evidence="4">
    <location>
        <begin position="748"/>
        <end position="762"/>
    </location>
</feature>
<dbReference type="PROSITE" id="PS50158">
    <property type="entry name" value="ZF_CCHC"/>
    <property type="match status" value="1"/>
</dbReference>
<feature type="compositionally biased region" description="Pro residues" evidence="3">
    <location>
        <begin position="386"/>
        <end position="401"/>
    </location>
</feature>
<feature type="compositionally biased region" description="Low complexity" evidence="3">
    <location>
        <begin position="13"/>
        <end position="25"/>
    </location>
</feature>
<comment type="caution">
    <text evidence="5">The sequence shown here is derived from an EMBL/GenBank/DDBJ whole genome shotgun (WGS) entry which is preliminary data.</text>
</comment>
<evidence type="ECO:0000256" key="2">
    <source>
        <dbReference type="PROSITE-ProRule" id="PRU00047"/>
    </source>
</evidence>
<sequence>MSRATSAQMARVPLPDSPAAASADLEIPEDEYEQMEFPARKRTPEGVRESAEAIARQGALDNAYRSMHVTDSTQPPQLNTLRKRLDVLTRATTLTKDKVVDCGYKIMQDNPRFVLRADYLGLVQETMASTQGVIDLLFQHTRADEDSDERGWTFDPLGSIMAGLTSARSLPSLHLAWGLFNSRCATAVKVYHKYRARVEAKLHDAVTPQMSPCTTPRSVVSELREIQGVDRRLQFLLGAWPNKTDPDSQPPKEQRGRHLDADMENAVQVPAALREAFPDRESEWNPPLVYYDGEERKQRSPSTSYGNPLRLTHPRPKSADPNAGRGVSAEQGWPITETAQLQAAQASISTPAPSARRPQSYQASAGYPPYGQPSQHSYGTTAQEVPPDPYGGPPPGYPPPGGSQGTQQRPPVARAPPPPPRAIGAGGGGGPPGGPGPVVNLNDEGDANRPWYPYGNVVPNIQSTLKLESLPTWNGDRDTVSEYVWRLLAFANQGGYMRQAVGHWAGLRLEAGSPVMRWYMTLSPATTEYMKLDAYNFVDILKQQYLGPQWMKDMATEFQLQSFREPKHKNESPSDFIYHRILHARSLAFAIPDTPEEIKLVLSVAPADWDAKIMPTTLQSTDQLKTRVITFEKSLSLTSSSINQEVRAQVTAILREWGRLAPGRSPRFAGRGASAFDAEAVLDESPMSSPPASADDLSDSTSSGVASDLFAVAYNVVAAKERAYQPPASYPFPKADAYKSKKPPPTPCRACGSKNHWNRDCPHWDQYAAKWRQEGMTVEFEPDTEQAYNAAYAAMTQDFERAAQGPPKGQEIERKTSDEQSEENKPYPVKQSSFAVTVEDVDDEYWYKGEMLPADSPYILESIYETADDSEERTGAAQEVYAVQEPPLAPVPPTDRPPDTIPDVKPYEPPKLRLRPMRPRLLCVREPK</sequence>
<evidence type="ECO:0000259" key="4">
    <source>
        <dbReference type="PROSITE" id="PS50158"/>
    </source>
</evidence>
<dbReference type="Proteomes" id="UP000320762">
    <property type="component" value="Unassembled WGS sequence"/>
</dbReference>
<keyword evidence="2" id="KW-0479">Metal-binding</keyword>
<feature type="compositionally biased region" description="Basic and acidic residues" evidence="3">
    <location>
        <begin position="810"/>
        <end position="825"/>
    </location>
</feature>
<dbReference type="AlphaFoldDB" id="A0A550BST1"/>
<dbReference type="GO" id="GO:0003676">
    <property type="term" value="F:nucleic acid binding"/>
    <property type="evidence" value="ECO:0007669"/>
    <property type="project" value="InterPro"/>
</dbReference>
<evidence type="ECO:0000256" key="3">
    <source>
        <dbReference type="SAM" id="MobiDB-lite"/>
    </source>
</evidence>
<evidence type="ECO:0000256" key="1">
    <source>
        <dbReference type="ARBA" id="ARBA00022664"/>
    </source>
</evidence>
<proteinExistence type="predicted"/>
<dbReference type="GO" id="GO:0008270">
    <property type="term" value="F:zinc ion binding"/>
    <property type="evidence" value="ECO:0007669"/>
    <property type="project" value="UniProtKB-KW"/>
</dbReference>
<evidence type="ECO:0000313" key="5">
    <source>
        <dbReference type="EMBL" id="TRM55593.1"/>
    </source>
</evidence>
<dbReference type="SUPFAM" id="SSF57756">
    <property type="entry name" value="Retrovirus zinc finger-like domains"/>
    <property type="match status" value="1"/>
</dbReference>
<keyword evidence="2" id="KW-0862">Zinc</keyword>
<reference evidence="5 6" key="1">
    <citation type="journal article" date="2019" name="New Phytol.">
        <title>Comparative genomics reveals unique wood-decay strategies and fruiting body development in the Schizophyllaceae.</title>
        <authorList>
            <person name="Almasi E."/>
            <person name="Sahu N."/>
            <person name="Krizsan K."/>
            <person name="Balint B."/>
            <person name="Kovacs G.M."/>
            <person name="Kiss B."/>
            <person name="Cseklye J."/>
            <person name="Drula E."/>
            <person name="Henrissat B."/>
            <person name="Nagy I."/>
            <person name="Chovatia M."/>
            <person name="Adam C."/>
            <person name="LaButti K."/>
            <person name="Lipzen A."/>
            <person name="Riley R."/>
            <person name="Grigoriev I.V."/>
            <person name="Nagy L.G."/>
        </authorList>
    </citation>
    <scope>NUCLEOTIDE SEQUENCE [LARGE SCALE GENOMIC DNA]</scope>
    <source>
        <strain evidence="5 6">NL-1724</strain>
    </source>
</reference>